<reference evidence="1" key="1">
    <citation type="submission" date="2016-10" db="EMBL/GenBank/DDBJ databases">
        <authorList>
            <person name="de Groot N.N."/>
        </authorList>
    </citation>
    <scope>NUCLEOTIDE SEQUENCE</scope>
</reference>
<evidence type="ECO:0000313" key="1">
    <source>
        <dbReference type="EMBL" id="SFV70169.1"/>
    </source>
</evidence>
<dbReference type="AlphaFoldDB" id="A0A1W1CWL5"/>
<dbReference type="EMBL" id="FPHK01000141">
    <property type="protein sequence ID" value="SFV70169.1"/>
    <property type="molecule type" value="Genomic_DNA"/>
</dbReference>
<accession>A0A1W1CWL5</accession>
<dbReference type="Gene3D" id="2.40.160.60">
    <property type="entry name" value="Outer membrane protein transport protein (OMPP1/FadL/TodX)"/>
    <property type="match status" value="1"/>
</dbReference>
<name>A0A1W1CWL5_9ZZZZ</name>
<gene>
    <name evidence="1" type="ORF">MNB_SM-6-42</name>
</gene>
<proteinExistence type="predicted"/>
<protein>
    <submittedName>
        <fullName evidence="1">Uncharacterized protein</fullName>
    </submittedName>
</protein>
<sequence length="390" mass="42085">MKKLLPLLALGTIAYADMSTQEFLYKDPRIMGMGAANTAVGGYSTAVFYNPAGLINIKKSHGVEVELLGLSVSSSKDTKKFIDDVSDAKDTEVVDTVAKYSGEVFNVTASNYTSVSYHTESDWAYSIGLLASADANFIPHSNSGSNGLLETHSRAYGGVVLGLAKRFDNVLAGDITIGIGAKYISQKSYEAGLDAGEVTDNKDDLIQYLQDTYEVKNSGVGADIGLLYSPHFAAALKPSLGVSLMNVGTLNFDDSYGAQPMTLNFGASISPEISWLNSFKVAVDYVDALNAQQARIRNYNPYRSDDQYDNADIEFDAMQHIRAGISVGLVDNSWFMMTLNGGLYQGAYTAGADLQLAVLKLQFATYQEQLGAKTGQLEDRRYVVGLGIGW</sequence>
<organism evidence="1">
    <name type="scientific">hydrothermal vent metagenome</name>
    <dbReference type="NCBI Taxonomy" id="652676"/>
    <lineage>
        <taxon>unclassified sequences</taxon>
        <taxon>metagenomes</taxon>
        <taxon>ecological metagenomes</taxon>
    </lineage>
</organism>